<comment type="caution">
    <text evidence="1">The sequence shown here is derived from an EMBL/GenBank/DDBJ whole genome shotgun (WGS) entry which is preliminary data.</text>
</comment>
<dbReference type="Gene3D" id="2.40.70.10">
    <property type="entry name" value="Acid Proteases"/>
    <property type="match status" value="1"/>
</dbReference>
<dbReference type="PANTHER" id="PTHR33067">
    <property type="entry name" value="RNA-DIRECTED DNA POLYMERASE-RELATED"/>
    <property type="match status" value="1"/>
</dbReference>
<dbReference type="PANTHER" id="PTHR33067:SF35">
    <property type="entry name" value="ASPARTIC PEPTIDASE DDI1-TYPE DOMAIN-CONTAINING PROTEIN"/>
    <property type="match status" value="1"/>
</dbReference>
<organism evidence="1">
    <name type="scientific">Tanacetum cinerariifolium</name>
    <name type="common">Dalmatian daisy</name>
    <name type="synonym">Chrysanthemum cinerariifolium</name>
    <dbReference type="NCBI Taxonomy" id="118510"/>
    <lineage>
        <taxon>Eukaryota</taxon>
        <taxon>Viridiplantae</taxon>
        <taxon>Streptophyta</taxon>
        <taxon>Embryophyta</taxon>
        <taxon>Tracheophyta</taxon>
        <taxon>Spermatophyta</taxon>
        <taxon>Magnoliopsida</taxon>
        <taxon>eudicotyledons</taxon>
        <taxon>Gunneridae</taxon>
        <taxon>Pentapetalae</taxon>
        <taxon>asterids</taxon>
        <taxon>campanulids</taxon>
        <taxon>Asterales</taxon>
        <taxon>Asteraceae</taxon>
        <taxon>Asteroideae</taxon>
        <taxon>Anthemideae</taxon>
        <taxon>Anthemidinae</taxon>
        <taxon>Tanacetum</taxon>
    </lineage>
</organism>
<gene>
    <name evidence="1" type="ORF">Tci_058153</name>
</gene>
<dbReference type="CDD" id="cd00303">
    <property type="entry name" value="retropepsin_like"/>
    <property type="match status" value="1"/>
</dbReference>
<name>A0A699GL34_TANCI</name>
<dbReference type="AlphaFoldDB" id="A0A699GL34"/>
<evidence type="ECO:0008006" key="2">
    <source>
        <dbReference type="Google" id="ProtNLM"/>
    </source>
</evidence>
<proteinExistence type="predicted"/>
<dbReference type="InterPro" id="IPR021109">
    <property type="entry name" value="Peptidase_aspartic_dom_sf"/>
</dbReference>
<evidence type="ECO:0000313" key="1">
    <source>
        <dbReference type="EMBL" id="GEU86175.1"/>
    </source>
</evidence>
<protein>
    <recommendedName>
        <fullName evidence="2">Reverse transcriptase domain-containing protein</fullName>
    </recommendedName>
</protein>
<accession>A0A699GL34</accession>
<sequence>MPCPRDLMGIGIAEEDTFFENENDDAHDHVERVLDIVNLFNIPGVTHDAVMMRFFPLHSLELLKGGWIDFPQEPSIPGISLKKLSSKGNVRHPRPLSSLKTSITSSRKGPILGMTPAQALTAIHTMTDHSQKWHDDLGASVNVIPTSVFEHLKISNLNKIDMLVEMADMTKRTLIGMVENILVKIDKFLFASEFILMDMIRSHNETMILGRPYLATIHAEINIFNKEISLGIGDDRITFDMDKKIYNFATPLGKFYMVNFIRNDESPDLPNVSSRASLI</sequence>
<reference evidence="1" key="1">
    <citation type="journal article" date="2019" name="Sci. Rep.">
        <title>Draft genome of Tanacetum cinerariifolium, the natural source of mosquito coil.</title>
        <authorList>
            <person name="Yamashiro T."/>
            <person name="Shiraishi A."/>
            <person name="Satake H."/>
            <person name="Nakayama K."/>
        </authorList>
    </citation>
    <scope>NUCLEOTIDE SEQUENCE</scope>
</reference>
<dbReference type="EMBL" id="BKCJ010009267">
    <property type="protein sequence ID" value="GEU86175.1"/>
    <property type="molecule type" value="Genomic_DNA"/>
</dbReference>